<evidence type="ECO:0000256" key="7">
    <source>
        <dbReference type="ARBA" id="ARBA00023034"/>
    </source>
</evidence>
<dbReference type="EMBL" id="CAJOBQ010000058">
    <property type="protein sequence ID" value="CAF4237444.1"/>
    <property type="molecule type" value="Genomic_DNA"/>
</dbReference>
<evidence type="ECO:0000256" key="9">
    <source>
        <dbReference type="RuleBase" id="RU364016"/>
    </source>
</evidence>
<evidence type="ECO:0000256" key="8">
    <source>
        <dbReference type="ARBA" id="ARBA00023136"/>
    </source>
</evidence>
<proteinExistence type="inferred from homology"/>
<keyword evidence="7 9" id="KW-0333">Golgi apparatus</keyword>
<gene>
    <name evidence="10" type="ORF">FME351_LOCUS6587</name>
    <name evidence="11" type="ORF">TSG867_LOCUS2257</name>
</gene>
<dbReference type="Gene3D" id="3.90.550.10">
    <property type="entry name" value="Spore Coat Polysaccharide Biosynthesis Protein SpsA, Chain A"/>
    <property type="match status" value="1"/>
</dbReference>
<dbReference type="EMBL" id="CAJNYU010000552">
    <property type="protein sequence ID" value="CAF3373706.1"/>
    <property type="molecule type" value="Genomic_DNA"/>
</dbReference>
<reference evidence="10" key="1">
    <citation type="submission" date="2021-02" db="EMBL/GenBank/DDBJ databases">
        <authorList>
            <person name="Nowell W R."/>
        </authorList>
    </citation>
    <scope>NUCLEOTIDE SEQUENCE</scope>
</reference>
<evidence type="ECO:0000256" key="1">
    <source>
        <dbReference type="ARBA" id="ARBA00004447"/>
    </source>
</evidence>
<dbReference type="GO" id="GO:0032580">
    <property type="term" value="C:Golgi cisterna membrane"/>
    <property type="evidence" value="ECO:0007669"/>
    <property type="project" value="UniProtKB-SubCell"/>
</dbReference>
<sequence length="694" mass="81096">MITTRIKYSFYEHFQYRTYGTCQNESSEIFLTIAVISSYERLLIYLPSMFNTWVLRATIEIEIIVFIEEKSSTTKVTIEELFLKLNQNIKACLFIVKLKNVENSYPPQKKSFYAMKFIYAFYRHRTSWLLRLDDNAYVNIEELGKWLKSIDSKKNLYIGQGGSGRRNGVPIHFPSGKYFCMGGSGVILSRSTLAKLGPWLDHCFHNETLTPHEDVELGRCILKHVHIGCSRAYNANSLFYHHYGPRYSFGHDFTSSIISQALIMHPIKDQYTFRQIYAFYLRAKQEQKYVKTNASLNALRYRKNDATFLSELEFDLSQHVLSRKIDPRWRFYIEQTVGSYIEKTRMSSYRSSSKWILTQGKFTFGYHHVTSTHGIGILVEVQLNVYLDSKSSNRLATTQKRFHIHQTFAKNNRFEYREIKFDTELNENLNQLNIIVVSSNKDEALLRFTNNFESEVINDSTRHKHFTLTILYFSQNTRANNRTIEFIHQLSVRYPSIIRISIIDNNKTSYNRGLGRQLASKLFTNNQLLFFLDVDLIFTGQALDSTRRLMIHQLSISSCTVYFPIIFSFFSNMFVTRHNPTIDINSRSGLFSIYGFGNVAVRKEDLDKIGGWETNNRDWGLEDGNLYHRFNDPTSDCYVFRAVEPGLRHYYHKKMCNGIMNKAREKMCIEADAMLIGSHADMTNYLMNTKTLKS</sequence>
<comment type="similarity">
    <text evidence="2 9">Belongs to the chondroitin N-acetylgalactosaminyltransferase family.</text>
</comment>
<dbReference type="Pfam" id="PF05679">
    <property type="entry name" value="CHGN"/>
    <property type="match status" value="2"/>
</dbReference>
<accession>A0A817XY43</accession>
<evidence type="ECO:0000256" key="6">
    <source>
        <dbReference type="ARBA" id="ARBA00022989"/>
    </source>
</evidence>
<dbReference type="InterPro" id="IPR051227">
    <property type="entry name" value="CS_glycosyltransferase"/>
</dbReference>
<keyword evidence="3 9" id="KW-0808">Transferase</keyword>
<dbReference type="Proteomes" id="UP000663869">
    <property type="component" value="Unassembled WGS sequence"/>
</dbReference>
<comment type="subcellular location">
    <subcellularLocation>
        <location evidence="1 9">Golgi apparatus</location>
        <location evidence="1 9">Golgi stack membrane</location>
        <topology evidence="1 9">Single-pass type II membrane protein</topology>
    </subcellularLocation>
</comment>
<dbReference type="GO" id="GO:0047238">
    <property type="term" value="F:glucuronosyl-N-acetylgalactosaminyl-proteoglycan 4-beta-N-acetylgalactosaminyltransferase activity"/>
    <property type="evidence" value="ECO:0007669"/>
    <property type="project" value="TreeGrafter"/>
</dbReference>
<dbReference type="InterPro" id="IPR029044">
    <property type="entry name" value="Nucleotide-diphossugar_trans"/>
</dbReference>
<dbReference type="Gene3D" id="3.90.550.50">
    <property type="match status" value="1"/>
</dbReference>
<dbReference type="EC" id="2.4.1.-" evidence="9"/>
<name>A0A817XY43_9BILA</name>
<evidence type="ECO:0000313" key="10">
    <source>
        <dbReference type="EMBL" id="CAF3373706.1"/>
    </source>
</evidence>
<keyword evidence="5 9" id="KW-0735">Signal-anchor</keyword>
<dbReference type="Proteomes" id="UP000663862">
    <property type="component" value="Unassembled WGS sequence"/>
</dbReference>
<dbReference type="AlphaFoldDB" id="A0A817XY43"/>
<dbReference type="PANTHER" id="PTHR12369">
    <property type="entry name" value="CHONDROITIN SYNTHASE"/>
    <property type="match status" value="1"/>
</dbReference>
<evidence type="ECO:0000313" key="12">
    <source>
        <dbReference type="Proteomes" id="UP000663869"/>
    </source>
</evidence>
<dbReference type="PANTHER" id="PTHR12369:SF11">
    <property type="entry name" value="HEXOSYLTRANSFERASE"/>
    <property type="match status" value="1"/>
</dbReference>
<evidence type="ECO:0000256" key="2">
    <source>
        <dbReference type="ARBA" id="ARBA00009239"/>
    </source>
</evidence>
<keyword evidence="4" id="KW-0812">Transmembrane</keyword>
<keyword evidence="6" id="KW-1133">Transmembrane helix</keyword>
<organism evidence="10 12">
    <name type="scientific">Rotaria socialis</name>
    <dbReference type="NCBI Taxonomy" id="392032"/>
    <lineage>
        <taxon>Eukaryota</taxon>
        <taxon>Metazoa</taxon>
        <taxon>Spiralia</taxon>
        <taxon>Gnathifera</taxon>
        <taxon>Rotifera</taxon>
        <taxon>Eurotatoria</taxon>
        <taxon>Bdelloidea</taxon>
        <taxon>Philodinida</taxon>
        <taxon>Philodinidae</taxon>
        <taxon>Rotaria</taxon>
    </lineage>
</organism>
<evidence type="ECO:0000256" key="3">
    <source>
        <dbReference type="ARBA" id="ARBA00022679"/>
    </source>
</evidence>
<comment type="caution">
    <text evidence="10">The sequence shown here is derived from an EMBL/GenBank/DDBJ whole genome shotgun (WGS) entry which is preliminary data.</text>
</comment>
<keyword evidence="8" id="KW-0472">Membrane</keyword>
<evidence type="ECO:0000256" key="5">
    <source>
        <dbReference type="ARBA" id="ARBA00022968"/>
    </source>
</evidence>
<dbReference type="SUPFAM" id="SSF53448">
    <property type="entry name" value="Nucleotide-diphospho-sugar transferases"/>
    <property type="match status" value="2"/>
</dbReference>
<evidence type="ECO:0000313" key="11">
    <source>
        <dbReference type="EMBL" id="CAF4237444.1"/>
    </source>
</evidence>
<dbReference type="InterPro" id="IPR008428">
    <property type="entry name" value="Chond_GalNAc"/>
</dbReference>
<protein>
    <recommendedName>
        <fullName evidence="9">Hexosyltransferase</fullName>
        <ecNumber evidence="9">2.4.1.-</ecNumber>
    </recommendedName>
</protein>
<evidence type="ECO:0000256" key="4">
    <source>
        <dbReference type="ARBA" id="ARBA00022692"/>
    </source>
</evidence>